<dbReference type="Proteomes" id="UP000023152">
    <property type="component" value="Unassembled WGS sequence"/>
</dbReference>
<dbReference type="AlphaFoldDB" id="X6MMK0"/>
<name>X6MMK0_RETFI</name>
<evidence type="ECO:0000313" key="3">
    <source>
        <dbReference type="EMBL" id="ETO15084.1"/>
    </source>
</evidence>
<protein>
    <submittedName>
        <fullName evidence="3">Viral A-type inclusion protein</fullName>
    </submittedName>
</protein>
<keyword evidence="1" id="KW-0175">Coiled coil</keyword>
<feature type="compositionally biased region" description="Polar residues" evidence="2">
    <location>
        <begin position="11"/>
        <end position="26"/>
    </location>
</feature>
<dbReference type="EMBL" id="ASPP01019482">
    <property type="protein sequence ID" value="ETO15084.1"/>
    <property type="molecule type" value="Genomic_DNA"/>
</dbReference>
<organism evidence="3 4">
    <name type="scientific">Reticulomyxa filosa</name>
    <dbReference type="NCBI Taxonomy" id="46433"/>
    <lineage>
        <taxon>Eukaryota</taxon>
        <taxon>Sar</taxon>
        <taxon>Rhizaria</taxon>
        <taxon>Retaria</taxon>
        <taxon>Foraminifera</taxon>
        <taxon>Monothalamids</taxon>
        <taxon>Reticulomyxidae</taxon>
        <taxon>Reticulomyxa</taxon>
    </lineage>
</organism>
<feature type="non-terminal residue" evidence="3">
    <location>
        <position position="463"/>
    </location>
</feature>
<evidence type="ECO:0000256" key="2">
    <source>
        <dbReference type="SAM" id="MobiDB-lite"/>
    </source>
</evidence>
<accession>X6MMK0</accession>
<evidence type="ECO:0000256" key="1">
    <source>
        <dbReference type="SAM" id="Coils"/>
    </source>
</evidence>
<feature type="region of interest" description="Disordered" evidence="2">
    <location>
        <begin position="1"/>
        <end position="50"/>
    </location>
</feature>
<sequence>MQKDNDGFVSDDNNNSQRVQKNNSANSHEKSGDQSKKTEEQSKALEQVEKTVADDFEMISTNYRTIEKEIADQEDNYVNKNLLEQMEKEMKVHRQRIEERNKEAMDVEPDVNSKMKVEKFTKNVMERKEKESFEEEKSKIRMLTDKYKGFVGYNEKVEEYAEKFFKKIGEIQAVSCIDQMSNLKGKKAKKDGKIISINDLNKMKNSTNNVKRLTIEENFLQLKKKDENIVEKRVINEKTKGIIKEEIQENIKRIQVIERNIQEIQCERDLDISEGNSPEKNNQVFISLNIIRKNNEIIEKEKKKIEDLKEKLEIQENVERIFKTMSLTNTACLIICNYCIQFFSILMDISALRHMLVRKEFSVKNGLKMLEEFKILEKQMKKLNMKELDMEKYKSSWQDSIILSEKNVLSQINNFSKEITRYYWIYKMICALENIEESFEKIKENIFKINKCEQFLKILVLVY</sequence>
<proteinExistence type="predicted"/>
<feature type="coiled-coil region" evidence="1">
    <location>
        <begin position="247"/>
        <end position="318"/>
    </location>
</feature>
<gene>
    <name evidence="3" type="ORF">RFI_22280</name>
</gene>
<comment type="caution">
    <text evidence="3">The sequence shown here is derived from an EMBL/GenBank/DDBJ whole genome shotgun (WGS) entry which is preliminary data.</text>
</comment>
<keyword evidence="4" id="KW-1185">Reference proteome</keyword>
<evidence type="ECO:0000313" key="4">
    <source>
        <dbReference type="Proteomes" id="UP000023152"/>
    </source>
</evidence>
<feature type="compositionally biased region" description="Basic and acidic residues" evidence="2">
    <location>
        <begin position="27"/>
        <end position="50"/>
    </location>
</feature>
<reference evidence="3 4" key="1">
    <citation type="journal article" date="2013" name="Curr. Biol.">
        <title>The Genome of the Foraminiferan Reticulomyxa filosa.</title>
        <authorList>
            <person name="Glockner G."/>
            <person name="Hulsmann N."/>
            <person name="Schleicher M."/>
            <person name="Noegel A.A."/>
            <person name="Eichinger L."/>
            <person name="Gallinger C."/>
            <person name="Pawlowski J."/>
            <person name="Sierra R."/>
            <person name="Euteneuer U."/>
            <person name="Pillet L."/>
            <person name="Moustafa A."/>
            <person name="Platzer M."/>
            <person name="Groth M."/>
            <person name="Szafranski K."/>
            <person name="Schliwa M."/>
        </authorList>
    </citation>
    <scope>NUCLEOTIDE SEQUENCE [LARGE SCALE GENOMIC DNA]</scope>
</reference>